<dbReference type="InterPro" id="IPR032710">
    <property type="entry name" value="NTF2-like_dom_sf"/>
</dbReference>
<accession>A0A515CV88</accession>
<evidence type="ECO:0000259" key="1">
    <source>
        <dbReference type="Pfam" id="PF14534"/>
    </source>
</evidence>
<dbReference type="STRING" id="614.XJ20_11330"/>
<feature type="domain" description="DUF4440" evidence="1">
    <location>
        <begin position="59"/>
        <end position="167"/>
    </location>
</feature>
<name>A0A515CV88_SERLI</name>
<dbReference type="InterPro" id="IPR027843">
    <property type="entry name" value="DUF4440"/>
</dbReference>
<evidence type="ECO:0000313" key="3">
    <source>
        <dbReference type="Proteomes" id="UP000317572"/>
    </source>
</evidence>
<gene>
    <name evidence="2" type="ORF">EGO53_09865</name>
</gene>
<proteinExistence type="predicted"/>
<dbReference type="Pfam" id="PF14534">
    <property type="entry name" value="DUF4440"/>
    <property type="match status" value="1"/>
</dbReference>
<evidence type="ECO:0000313" key="2">
    <source>
        <dbReference type="EMBL" id="QDL32078.1"/>
    </source>
</evidence>
<organism evidence="2 3">
    <name type="scientific">Serratia liquefaciens</name>
    <dbReference type="NCBI Taxonomy" id="614"/>
    <lineage>
        <taxon>Bacteria</taxon>
        <taxon>Pseudomonadati</taxon>
        <taxon>Pseudomonadota</taxon>
        <taxon>Gammaproteobacteria</taxon>
        <taxon>Enterobacterales</taxon>
        <taxon>Yersiniaceae</taxon>
        <taxon>Serratia</taxon>
    </lineage>
</organism>
<dbReference type="EMBL" id="CP033893">
    <property type="protein sequence ID" value="QDL32078.1"/>
    <property type="molecule type" value="Genomic_DNA"/>
</dbReference>
<reference evidence="2 3" key="1">
    <citation type="submission" date="2018-11" db="EMBL/GenBank/DDBJ databases">
        <title>The first complete genome of Serratia liquefaciens isolated from metalophyte plant revel distinctness adaptive mechanisms in an extreme habitat.</title>
        <authorList>
            <person name="Caneschi W.L."/>
            <person name="Sanchez A.B."/>
            <person name="Felestrino E.B."/>
            <person name="Assis R.A.B."/>
            <person name="Lemes C.G.C."/>
            <person name="Cordeiro I.F."/>
            <person name="Fonseca N.P."/>
            <person name="Villa M."/>
            <person name="Vieira I.T."/>
            <person name="Moraes L.A."/>
            <person name="Kamino L.H.Y."/>
            <person name="do Carmo F."/>
            <person name="Garcia C.M."/>
            <person name="Almeida N.F."/>
            <person name="Silva R.S."/>
            <person name="Ferro J.A."/>
            <person name="Ferro M.I.T."/>
            <person name="Varani A.M."/>
            <person name="Ferreira R.M."/>
            <person name="dos Santos V.L."/>
            <person name="Silva U.C."/>
            <person name="Setubal J.C."/>
            <person name="Moreira L.M."/>
        </authorList>
    </citation>
    <scope>NUCLEOTIDE SEQUENCE [LARGE SCALE GENOMIC DNA]</scope>
    <source>
        <strain evidence="2 3">FG3</strain>
    </source>
</reference>
<dbReference type="Proteomes" id="UP000317572">
    <property type="component" value="Chromosome"/>
</dbReference>
<dbReference type="Gene3D" id="3.10.450.50">
    <property type="match status" value="1"/>
</dbReference>
<dbReference type="SUPFAM" id="SSF54427">
    <property type="entry name" value="NTF2-like"/>
    <property type="match status" value="1"/>
</dbReference>
<protein>
    <submittedName>
        <fullName evidence="2">Nuclear transport factor 2 family protein</fullName>
    </submittedName>
</protein>
<sequence>MAWSWRANSCSASLPNTERRRQSHSIFQTCLSRANLVGLSGSANKEGALSHSTALLTKIQSLETMLHQPLLRNDSVTVEKLLHDDFEEIGRSGQRYNKRHTIAALQEETGQAPIYAENFKLSTIAEGVVLLTYRSFQRGADGNVTRSTLRSSIWLRSSSENDDHWQMRFHQGTPTAE</sequence>
<dbReference type="AlphaFoldDB" id="A0A515CV88"/>